<organism evidence="2 3">
    <name type="scientific">Rhypophila decipiens</name>
    <dbReference type="NCBI Taxonomy" id="261697"/>
    <lineage>
        <taxon>Eukaryota</taxon>
        <taxon>Fungi</taxon>
        <taxon>Dikarya</taxon>
        <taxon>Ascomycota</taxon>
        <taxon>Pezizomycotina</taxon>
        <taxon>Sordariomycetes</taxon>
        <taxon>Sordariomycetidae</taxon>
        <taxon>Sordariales</taxon>
        <taxon>Naviculisporaceae</taxon>
        <taxon>Rhypophila</taxon>
    </lineage>
</organism>
<protein>
    <recommendedName>
        <fullName evidence="1">BAR domain-containing protein</fullName>
    </recommendedName>
</protein>
<dbReference type="EMBL" id="MU858275">
    <property type="protein sequence ID" value="KAK4207757.1"/>
    <property type="molecule type" value="Genomic_DNA"/>
</dbReference>
<dbReference type="Pfam" id="PF03114">
    <property type="entry name" value="BAR"/>
    <property type="match status" value="1"/>
</dbReference>
<proteinExistence type="predicted"/>
<accession>A0AAN7B2P9</accession>
<name>A0AAN7B2P9_9PEZI</name>
<dbReference type="InterPro" id="IPR004148">
    <property type="entry name" value="BAR_dom"/>
</dbReference>
<feature type="domain" description="BAR" evidence="1">
    <location>
        <begin position="6"/>
        <end position="37"/>
    </location>
</feature>
<evidence type="ECO:0000313" key="2">
    <source>
        <dbReference type="EMBL" id="KAK4207757.1"/>
    </source>
</evidence>
<keyword evidence="3" id="KW-1185">Reference proteome</keyword>
<evidence type="ECO:0000259" key="1">
    <source>
        <dbReference type="Pfam" id="PF03114"/>
    </source>
</evidence>
<reference evidence="2" key="1">
    <citation type="journal article" date="2023" name="Mol. Phylogenet. Evol.">
        <title>Genome-scale phylogeny and comparative genomics of the fungal order Sordariales.</title>
        <authorList>
            <person name="Hensen N."/>
            <person name="Bonometti L."/>
            <person name="Westerberg I."/>
            <person name="Brannstrom I.O."/>
            <person name="Guillou S."/>
            <person name="Cros-Aarteil S."/>
            <person name="Calhoun S."/>
            <person name="Haridas S."/>
            <person name="Kuo A."/>
            <person name="Mondo S."/>
            <person name="Pangilinan J."/>
            <person name="Riley R."/>
            <person name="LaButti K."/>
            <person name="Andreopoulos B."/>
            <person name="Lipzen A."/>
            <person name="Chen C."/>
            <person name="Yan M."/>
            <person name="Daum C."/>
            <person name="Ng V."/>
            <person name="Clum A."/>
            <person name="Steindorff A."/>
            <person name="Ohm R.A."/>
            <person name="Martin F."/>
            <person name="Silar P."/>
            <person name="Natvig D.O."/>
            <person name="Lalanne C."/>
            <person name="Gautier V."/>
            <person name="Ament-Velasquez S.L."/>
            <person name="Kruys A."/>
            <person name="Hutchinson M.I."/>
            <person name="Powell A.J."/>
            <person name="Barry K."/>
            <person name="Miller A.N."/>
            <person name="Grigoriev I.V."/>
            <person name="Debuchy R."/>
            <person name="Gladieux P."/>
            <person name="Hiltunen Thoren M."/>
            <person name="Johannesson H."/>
        </authorList>
    </citation>
    <scope>NUCLEOTIDE SEQUENCE</scope>
    <source>
        <strain evidence="2">PSN293</strain>
    </source>
</reference>
<gene>
    <name evidence="2" type="ORF">QBC37DRAFT_432978</name>
</gene>
<evidence type="ECO:0000313" key="3">
    <source>
        <dbReference type="Proteomes" id="UP001301769"/>
    </source>
</evidence>
<dbReference type="Gene3D" id="1.20.1270.60">
    <property type="entry name" value="Arfaptin homology (AH) domain/BAR domain"/>
    <property type="match status" value="1"/>
</dbReference>
<sequence length="55" mass="6328">MSWAGFKKNVNRATTTVMMKTGHVEKTNDRDYEVEERYAYPWTAQSGMGLVWTPG</sequence>
<dbReference type="InterPro" id="IPR027267">
    <property type="entry name" value="AH/BAR_dom_sf"/>
</dbReference>
<dbReference type="AlphaFoldDB" id="A0AAN7B2P9"/>
<reference evidence="2" key="2">
    <citation type="submission" date="2023-05" db="EMBL/GenBank/DDBJ databases">
        <authorList>
            <consortium name="Lawrence Berkeley National Laboratory"/>
            <person name="Steindorff A."/>
            <person name="Hensen N."/>
            <person name="Bonometti L."/>
            <person name="Westerberg I."/>
            <person name="Brannstrom I.O."/>
            <person name="Guillou S."/>
            <person name="Cros-Aarteil S."/>
            <person name="Calhoun S."/>
            <person name="Haridas S."/>
            <person name="Kuo A."/>
            <person name="Mondo S."/>
            <person name="Pangilinan J."/>
            <person name="Riley R."/>
            <person name="Labutti K."/>
            <person name="Andreopoulos B."/>
            <person name="Lipzen A."/>
            <person name="Chen C."/>
            <person name="Yanf M."/>
            <person name="Daum C."/>
            <person name="Ng V."/>
            <person name="Clum A."/>
            <person name="Ohm R."/>
            <person name="Martin F."/>
            <person name="Silar P."/>
            <person name="Natvig D."/>
            <person name="Lalanne C."/>
            <person name="Gautier V."/>
            <person name="Ament-Velasquez S.L."/>
            <person name="Kruys A."/>
            <person name="Hutchinson M.I."/>
            <person name="Powell A.J."/>
            <person name="Barry K."/>
            <person name="Miller A.N."/>
            <person name="Grigoriev I.V."/>
            <person name="Debuchy R."/>
            <person name="Gladieux P."/>
            <person name="Thoren M.H."/>
            <person name="Johannesson H."/>
        </authorList>
    </citation>
    <scope>NUCLEOTIDE SEQUENCE</scope>
    <source>
        <strain evidence="2">PSN293</strain>
    </source>
</reference>
<comment type="caution">
    <text evidence="2">The sequence shown here is derived from an EMBL/GenBank/DDBJ whole genome shotgun (WGS) entry which is preliminary data.</text>
</comment>
<dbReference type="GO" id="GO:0005737">
    <property type="term" value="C:cytoplasm"/>
    <property type="evidence" value="ECO:0007669"/>
    <property type="project" value="InterPro"/>
</dbReference>
<dbReference type="Proteomes" id="UP001301769">
    <property type="component" value="Unassembled WGS sequence"/>
</dbReference>